<dbReference type="SUPFAM" id="SSF46785">
    <property type="entry name" value="Winged helix' DNA-binding domain"/>
    <property type="match status" value="1"/>
</dbReference>
<dbReference type="InterPro" id="IPR014757">
    <property type="entry name" value="Tscrpt_reg_IclR_C"/>
</dbReference>
<feature type="domain" description="IclR-ED" evidence="4">
    <location>
        <begin position="96"/>
        <end position="275"/>
    </location>
</feature>
<protein>
    <submittedName>
        <fullName evidence="5">Pectin degradation repressor protein KdgR</fullName>
    </submittedName>
</protein>
<sequence>MTVSRAQAHFRRRFLFDLIHHLKDSFHIMNFADASSTRAVRLFEAFAAVKAPQSLSEIAGLLDTPLSTCHGLVKALQDGGYLYANTTSRRHYPTRRLLQIAETIAANDPVVAFFDRHMAELRDLTSETVILGALQKDAVVYLSVVESRSSIRYSAQPGDMKPLHSSALGKLMLGEAPLRQREALLDALSLHAVTNNTLTDVERLRNDLDVARGRGFYITRGENVAEVMAIAAPVRVAGETYGLAVAGPHTRMAGKQDEVQEALLAACTRIGGDFR</sequence>
<evidence type="ECO:0000256" key="3">
    <source>
        <dbReference type="ARBA" id="ARBA00023163"/>
    </source>
</evidence>
<dbReference type="InterPro" id="IPR036390">
    <property type="entry name" value="WH_DNA-bd_sf"/>
</dbReference>
<reference evidence="6" key="1">
    <citation type="journal article" date="2022" name="Microorganisms">
        <title>Beyond the ABCs#Discovery of Three New Plasmid Types in Rhodobacterales (RepQ, RepY, RepW).</title>
        <authorList>
            <person name="Freese H.M."/>
            <person name="Ringel V."/>
            <person name="Overmann J."/>
            <person name="Petersen J."/>
        </authorList>
    </citation>
    <scope>NUCLEOTIDE SEQUENCE [LARGE SCALE GENOMIC DNA]</scope>
    <source>
        <strain evidence="6">DSM 109990</strain>
        <plasmid evidence="6">pDSM109990_c</plasmid>
    </source>
</reference>
<dbReference type="PANTHER" id="PTHR30136">
    <property type="entry name" value="HELIX-TURN-HELIX TRANSCRIPTIONAL REGULATOR, ICLR FAMILY"/>
    <property type="match status" value="1"/>
</dbReference>
<gene>
    <name evidence="5" type="primary">kdgR</name>
    <name evidence="5" type="ORF">DSM109990_03961</name>
</gene>
<dbReference type="InterPro" id="IPR029016">
    <property type="entry name" value="GAF-like_dom_sf"/>
</dbReference>
<evidence type="ECO:0000256" key="2">
    <source>
        <dbReference type="ARBA" id="ARBA00023125"/>
    </source>
</evidence>
<evidence type="ECO:0000259" key="4">
    <source>
        <dbReference type="PROSITE" id="PS51078"/>
    </source>
</evidence>
<proteinExistence type="predicted"/>
<dbReference type="InterPro" id="IPR005471">
    <property type="entry name" value="Tscrpt_reg_IclR_N"/>
</dbReference>
<keyword evidence="1" id="KW-0805">Transcription regulation</keyword>
<keyword evidence="5" id="KW-0614">Plasmid</keyword>
<dbReference type="Gene3D" id="1.10.10.10">
    <property type="entry name" value="Winged helix-like DNA-binding domain superfamily/Winged helix DNA-binding domain"/>
    <property type="match status" value="1"/>
</dbReference>
<geneLocation type="plasmid" evidence="5 6">
    <name>pDSM109990_c</name>
</geneLocation>
<keyword evidence="6" id="KW-1185">Reference proteome</keyword>
<dbReference type="Pfam" id="PF01614">
    <property type="entry name" value="IclR_C"/>
    <property type="match status" value="1"/>
</dbReference>
<evidence type="ECO:0000256" key="1">
    <source>
        <dbReference type="ARBA" id="ARBA00023015"/>
    </source>
</evidence>
<accession>A0ABY3ZS57</accession>
<dbReference type="PROSITE" id="PS51078">
    <property type="entry name" value="ICLR_ED"/>
    <property type="match status" value="1"/>
</dbReference>
<evidence type="ECO:0000313" key="6">
    <source>
        <dbReference type="Proteomes" id="UP000831019"/>
    </source>
</evidence>
<dbReference type="SMART" id="SM00346">
    <property type="entry name" value="HTH_ICLR"/>
    <property type="match status" value="1"/>
</dbReference>
<evidence type="ECO:0000313" key="5">
    <source>
        <dbReference type="EMBL" id="UOA17062.1"/>
    </source>
</evidence>
<name>A0ABY3ZS57_9RHOB</name>
<dbReference type="InterPro" id="IPR050707">
    <property type="entry name" value="HTH_MetabolicPath_Reg"/>
</dbReference>
<dbReference type="Proteomes" id="UP000831019">
    <property type="component" value="Plasmid pDSM109990_c"/>
</dbReference>
<keyword evidence="3" id="KW-0804">Transcription</keyword>
<organism evidence="5 6">
    <name type="scientific">Sulfitobacter dubius</name>
    <dbReference type="NCBI Taxonomy" id="218673"/>
    <lineage>
        <taxon>Bacteria</taxon>
        <taxon>Pseudomonadati</taxon>
        <taxon>Pseudomonadota</taxon>
        <taxon>Alphaproteobacteria</taxon>
        <taxon>Rhodobacterales</taxon>
        <taxon>Roseobacteraceae</taxon>
        <taxon>Sulfitobacter</taxon>
    </lineage>
</organism>
<dbReference type="SUPFAM" id="SSF55781">
    <property type="entry name" value="GAF domain-like"/>
    <property type="match status" value="1"/>
</dbReference>
<dbReference type="Pfam" id="PF09339">
    <property type="entry name" value="HTH_IclR"/>
    <property type="match status" value="1"/>
</dbReference>
<dbReference type="PANTHER" id="PTHR30136:SF35">
    <property type="entry name" value="HTH-TYPE TRANSCRIPTIONAL REGULATOR RV1719"/>
    <property type="match status" value="1"/>
</dbReference>
<keyword evidence="2" id="KW-0238">DNA-binding</keyword>
<dbReference type="Gene3D" id="3.30.450.40">
    <property type="match status" value="1"/>
</dbReference>
<dbReference type="InterPro" id="IPR036388">
    <property type="entry name" value="WH-like_DNA-bd_sf"/>
</dbReference>
<dbReference type="EMBL" id="CP085147">
    <property type="protein sequence ID" value="UOA17062.1"/>
    <property type="molecule type" value="Genomic_DNA"/>
</dbReference>